<dbReference type="AlphaFoldDB" id="A0A0G4HML8"/>
<dbReference type="InterPro" id="IPR029058">
    <property type="entry name" value="AB_hydrolase_fold"/>
</dbReference>
<dbReference type="PhylomeDB" id="A0A0G4HML8"/>
<evidence type="ECO:0008006" key="3">
    <source>
        <dbReference type="Google" id="ProtNLM"/>
    </source>
</evidence>
<dbReference type="VEuPathDB" id="CryptoDB:Cvel_7517"/>
<feature type="compositionally biased region" description="Basic and acidic residues" evidence="1">
    <location>
        <begin position="348"/>
        <end position="365"/>
    </location>
</feature>
<dbReference type="SUPFAM" id="SSF53474">
    <property type="entry name" value="alpha/beta-Hydrolases"/>
    <property type="match status" value="1"/>
</dbReference>
<evidence type="ECO:0000313" key="2">
    <source>
        <dbReference type="EMBL" id="CEM45445.1"/>
    </source>
</evidence>
<organism evidence="2">
    <name type="scientific">Chromera velia CCMP2878</name>
    <dbReference type="NCBI Taxonomy" id="1169474"/>
    <lineage>
        <taxon>Eukaryota</taxon>
        <taxon>Sar</taxon>
        <taxon>Alveolata</taxon>
        <taxon>Colpodellida</taxon>
        <taxon>Chromeraceae</taxon>
        <taxon>Chromera</taxon>
    </lineage>
</organism>
<feature type="compositionally biased region" description="Polar residues" evidence="1">
    <location>
        <begin position="330"/>
        <end position="343"/>
    </location>
</feature>
<proteinExistence type="predicted"/>
<protein>
    <recommendedName>
        <fullName evidence="3">Peptidase S9 prolyl oligopeptidase catalytic domain-containing protein</fullName>
    </recommendedName>
</protein>
<name>A0A0G4HML8_9ALVE</name>
<accession>A0A0G4HML8</accession>
<sequence>MIDPSALVFPTWAFKSSYSAQSFPENLIYIPSDREKDRGTRFPALLLNCPQPTRHLILYFHANAEDLGTVFPFLKDMQALLCCHVMAIEYPGYGICPGRPTPDRILQQGHSTMKFIRDVLRFPLDSVILLGRSVGTAPCVKMAAAWPVHGQCLLAPFSSVREVGRERFGRWTENLVSSNYLNSERTMANVRVPTLIIHGKSDLTIPPDHGRRLFEACRAKNFLFVSPLRLDHNMNVLSDPAFFFNPMVKFFSSLPGRRSSSSALDLAFVPRHFFSPSPPEEGDPLAAVCQVGGETLSALLAVETLTEAGTGSSTTDSGSYRVALPATGRQPLSGTLESESQDSARVPGPERETPPSRERKKEKEKRGFWGMVAAFVQRGIRFVFGLGI</sequence>
<dbReference type="PANTHER" id="PTHR12277:SF81">
    <property type="entry name" value="PROTEIN ABHD13"/>
    <property type="match status" value="1"/>
</dbReference>
<dbReference type="EMBL" id="CDMZ01003191">
    <property type="protein sequence ID" value="CEM45445.1"/>
    <property type="molecule type" value="Genomic_DNA"/>
</dbReference>
<evidence type="ECO:0000256" key="1">
    <source>
        <dbReference type="SAM" id="MobiDB-lite"/>
    </source>
</evidence>
<gene>
    <name evidence="2" type="ORF">Cvel_7517</name>
</gene>
<dbReference type="Gene3D" id="3.40.50.1820">
    <property type="entry name" value="alpha/beta hydrolase"/>
    <property type="match status" value="1"/>
</dbReference>
<dbReference type="PANTHER" id="PTHR12277">
    <property type="entry name" value="ALPHA/BETA HYDROLASE DOMAIN-CONTAINING PROTEIN"/>
    <property type="match status" value="1"/>
</dbReference>
<reference evidence="2" key="1">
    <citation type="submission" date="2014-11" db="EMBL/GenBank/DDBJ databases">
        <authorList>
            <person name="Otto D Thomas"/>
            <person name="Naeem Raeece"/>
        </authorList>
    </citation>
    <scope>NUCLEOTIDE SEQUENCE</scope>
</reference>
<feature type="region of interest" description="Disordered" evidence="1">
    <location>
        <begin position="328"/>
        <end position="365"/>
    </location>
</feature>